<dbReference type="SUPFAM" id="SSF103473">
    <property type="entry name" value="MFS general substrate transporter"/>
    <property type="match status" value="1"/>
</dbReference>
<dbReference type="InterPro" id="IPR004638">
    <property type="entry name" value="EmrB-like"/>
</dbReference>
<feature type="transmembrane region" description="Helical" evidence="8">
    <location>
        <begin position="108"/>
        <end position="129"/>
    </location>
</feature>
<feature type="transmembrane region" description="Helical" evidence="8">
    <location>
        <begin position="239"/>
        <end position="256"/>
    </location>
</feature>
<dbReference type="EMBL" id="EQ999546">
    <property type="protein sequence ID" value="EEZ31185.1"/>
    <property type="molecule type" value="Genomic_DNA"/>
</dbReference>
<name>A0A0E1X278_9HYPH</name>
<keyword evidence="5 8" id="KW-0812">Transmembrane</keyword>
<evidence type="ECO:0000256" key="3">
    <source>
        <dbReference type="ARBA" id="ARBA00022448"/>
    </source>
</evidence>
<evidence type="ECO:0000256" key="5">
    <source>
        <dbReference type="ARBA" id="ARBA00022692"/>
    </source>
</evidence>
<feature type="transmembrane region" description="Helical" evidence="8">
    <location>
        <begin position="171"/>
        <end position="190"/>
    </location>
</feature>
<dbReference type="Gene3D" id="1.20.1720.10">
    <property type="entry name" value="Multidrug resistance protein D"/>
    <property type="match status" value="1"/>
</dbReference>
<evidence type="ECO:0000313" key="10">
    <source>
        <dbReference type="EMBL" id="EEZ31185.1"/>
    </source>
</evidence>
<keyword evidence="4" id="KW-1003">Cell membrane</keyword>
<dbReference type="Pfam" id="PF07690">
    <property type="entry name" value="MFS_1"/>
    <property type="match status" value="1"/>
</dbReference>
<feature type="transmembrane region" description="Helical" evidence="8">
    <location>
        <begin position="202"/>
        <end position="219"/>
    </location>
</feature>
<accession>A0A0E1X278</accession>
<organism evidence="10">
    <name type="scientific">Brucella pinnipedialis M292/94/1</name>
    <dbReference type="NCBI Taxonomy" id="520462"/>
    <lineage>
        <taxon>Bacteria</taxon>
        <taxon>Pseudomonadati</taxon>
        <taxon>Pseudomonadota</taxon>
        <taxon>Alphaproteobacteria</taxon>
        <taxon>Hyphomicrobiales</taxon>
        <taxon>Brucellaceae</taxon>
        <taxon>Brucella/Ochrobactrum group</taxon>
        <taxon>Brucella</taxon>
    </lineage>
</organism>
<dbReference type="AlphaFoldDB" id="A0A0E1X278"/>
<dbReference type="PANTHER" id="PTHR42718:SF9">
    <property type="entry name" value="MAJOR FACILITATOR SUPERFAMILY MULTIDRUG TRANSPORTER MFSC"/>
    <property type="match status" value="1"/>
</dbReference>
<gene>
    <name evidence="10" type="ORF">BALG_01305</name>
</gene>
<evidence type="ECO:0000256" key="6">
    <source>
        <dbReference type="ARBA" id="ARBA00022989"/>
    </source>
</evidence>
<keyword evidence="3" id="KW-0813">Transport</keyword>
<keyword evidence="6 8" id="KW-1133">Transmembrane helix</keyword>
<comment type="similarity">
    <text evidence="2">Belongs to the major facilitator superfamily. EmrB family.</text>
</comment>
<dbReference type="InterPro" id="IPR036259">
    <property type="entry name" value="MFS_trans_sf"/>
</dbReference>
<evidence type="ECO:0000256" key="8">
    <source>
        <dbReference type="SAM" id="Phobius"/>
    </source>
</evidence>
<proteinExistence type="inferred from homology"/>
<dbReference type="NCBIfam" id="TIGR00711">
    <property type="entry name" value="efflux_EmrB"/>
    <property type="match status" value="1"/>
</dbReference>
<protein>
    <submittedName>
        <fullName evidence="10">Drug resistance transporter</fullName>
    </submittedName>
</protein>
<evidence type="ECO:0000256" key="4">
    <source>
        <dbReference type="ARBA" id="ARBA00022475"/>
    </source>
</evidence>
<feature type="transmembrane region" description="Helical" evidence="8">
    <location>
        <begin position="55"/>
        <end position="74"/>
    </location>
</feature>
<evidence type="ECO:0000256" key="7">
    <source>
        <dbReference type="ARBA" id="ARBA00023136"/>
    </source>
</evidence>
<feature type="transmembrane region" description="Helical" evidence="8">
    <location>
        <begin position="276"/>
        <end position="296"/>
    </location>
</feature>
<dbReference type="PANTHER" id="PTHR42718">
    <property type="entry name" value="MAJOR FACILITATOR SUPERFAMILY MULTIDRUG TRANSPORTER MFSC"/>
    <property type="match status" value="1"/>
</dbReference>
<sequence>MAEATAIAASGSKRLAVTICVMMATLMQALDSTIANVALPYMQGSLATTSSQVNWVLTSYIVAAAILTPATGWLEERFGRRPLFIICVAGFVIASMLCGTATSIEQMVIYRMLQGAFGAPVVPLAQAVLLDSYSARMRGQAMAVFGLGVMLGPILGPTLGGWLTQYYDWRWVFYVNVPLGVMTLLLAFGFLEGKKGSSLARLDWLGFATLGLAIAALQLFLDRGEQLNWFDSTEIKTEFILTILGLYLFIVHTVTARKPFLDKRLFADRNFVMGQVLIFVIGAVLLATLSLLAPYLERLMG</sequence>
<keyword evidence="7 8" id="KW-0472">Membrane</keyword>
<feature type="domain" description="Major facilitator superfamily (MFS) profile" evidence="9">
    <location>
        <begin position="17"/>
        <end position="301"/>
    </location>
</feature>
<comment type="subcellular location">
    <subcellularLocation>
        <location evidence="1">Cell membrane</location>
        <topology evidence="1">Multi-pass membrane protein</topology>
    </subcellularLocation>
</comment>
<feature type="transmembrane region" description="Helical" evidence="8">
    <location>
        <begin position="83"/>
        <end position="102"/>
    </location>
</feature>
<dbReference type="Proteomes" id="UP000004659">
    <property type="component" value="Unassembled WGS sequence"/>
</dbReference>
<evidence type="ECO:0000256" key="2">
    <source>
        <dbReference type="ARBA" id="ARBA00008537"/>
    </source>
</evidence>
<dbReference type="PROSITE" id="PS50850">
    <property type="entry name" value="MFS"/>
    <property type="match status" value="1"/>
</dbReference>
<evidence type="ECO:0000259" key="9">
    <source>
        <dbReference type="PROSITE" id="PS50850"/>
    </source>
</evidence>
<feature type="transmembrane region" description="Helical" evidence="8">
    <location>
        <begin position="15"/>
        <end position="35"/>
    </location>
</feature>
<dbReference type="GO" id="GO:0022857">
    <property type="term" value="F:transmembrane transporter activity"/>
    <property type="evidence" value="ECO:0007669"/>
    <property type="project" value="InterPro"/>
</dbReference>
<dbReference type="InterPro" id="IPR001958">
    <property type="entry name" value="Tet-R_TetA/multi-R_MdtG-like"/>
</dbReference>
<dbReference type="PRINTS" id="PR01035">
    <property type="entry name" value="TCRTETA"/>
</dbReference>
<feature type="transmembrane region" description="Helical" evidence="8">
    <location>
        <begin position="141"/>
        <end position="159"/>
    </location>
</feature>
<evidence type="ECO:0000256" key="1">
    <source>
        <dbReference type="ARBA" id="ARBA00004651"/>
    </source>
</evidence>
<dbReference type="InterPro" id="IPR011701">
    <property type="entry name" value="MFS"/>
</dbReference>
<reference evidence="10" key="1">
    <citation type="submission" date="2009-01" db="EMBL/GenBank/DDBJ databases">
        <title>The Genome Sequence of Brucella pinnipedialis M292/94/1.</title>
        <authorList>
            <consortium name="The Broad Institute Genome Sequencing Platform"/>
            <person name="Ward D."/>
            <person name="Young S.K."/>
            <person name="Kodira C.D."/>
            <person name="Zeng Q."/>
            <person name="Koehrsen M."/>
            <person name="Alvarado L."/>
            <person name="Berlin A."/>
            <person name="Borenstein D."/>
            <person name="Chen Z."/>
            <person name="Engels R."/>
            <person name="Freedman E."/>
            <person name="Gellesch M."/>
            <person name="Goldberg J."/>
            <person name="Griggs A."/>
            <person name="Gujja S."/>
            <person name="Heiman D."/>
            <person name="Hepburn T."/>
            <person name="Howarth C."/>
            <person name="Jen D."/>
            <person name="Larson L."/>
            <person name="Lewis B."/>
            <person name="Mehta T."/>
            <person name="Park D."/>
            <person name="Pearson M."/>
            <person name="Roberts A."/>
            <person name="Saif S."/>
            <person name="Shea T."/>
            <person name="Shenoy N."/>
            <person name="Sisk P."/>
            <person name="Stolte C."/>
            <person name="Sykes S."/>
            <person name="Walk T."/>
            <person name="White J."/>
            <person name="Yandava C."/>
            <person name="Whatmore A.M."/>
            <person name="Perrett L.L."/>
            <person name="O'Callaghan D."/>
            <person name="Nusbaum C."/>
            <person name="Galagan J."/>
            <person name="Birren B."/>
        </authorList>
    </citation>
    <scope>NUCLEOTIDE SEQUENCE [LARGE SCALE GENOMIC DNA]</scope>
    <source>
        <strain evidence="10">M292/94/1</strain>
    </source>
</reference>
<dbReference type="InterPro" id="IPR020846">
    <property type="entry name" value="MFS_dom"/>
</dbReference>
<dbReference type="HOGENOM" id="CLU_000960_28_0_5"/>
<dbReference type="GO" id="GO:0005886">
    <property type="term" value="C:plasma membrane"/>
    <property type="evidence" value="ECO:0007669"/>
    <property type="project" value="UniProtKB-SubCell"/>
</dbReference>